<evidence type="ECO:0000256" key="3">
    <source>
        <dbReference type="ARBA" id="ARBA00022475"/>
    </source>
</evidence>
<dbReference type="Pfam" id="PF07681">
    <property type="entry name" value="DoxX"/>
    <property type="match status" value="1"/>
</dbReference>
<dbReference type="STRING" id="1046627.BZARG_2221"/>
<evidence type="ECO:0000313" key="8">
    <source>
        <dbReference type="EMBL" id="EGV42521.1"/>
    </source>
</evidence>
<feature type="transmembrane region" description="Helical" evidence="7">
    <location>
        <begin position="113"/>
        <end position="131"/>
    </location>
</feature>
<keyword evidence="3" id="KW-1003">Cell membrane</keyword>
<feature type="transmembrane region" description="Helical" evidence="7">
    <location>
        <begin position="54"/>
        <end position="76"/>
    </location>
</feature>
<dbReference type="PANTHER" id="PTHR33452">
    <property type="entry name" value="OXIDOREDUCTASE CATD-RELATED"/>
    <property type="match status" value="1"/>
</dbReference>
<sequence>MIKKMLNPGFYAKNINLSLLILRMAGGALMLTHGIGKIAPLFGSDPIQFPDPIGFGATTSLALAVFAEVVCAALLILGLATRFAAIPLLITMLVAVLIIHVPDPFAKQELPLLYASIYLVILIAGAGKFSIDNLIYNKK</sequence>
<keyword evidence="9" id="KW-1185">Reference proteome</keyword>
<dbReference type="InterPro" id="IPR032808">
    <property type="entry name" value="DoxX"/>
</dbReference>
<reference evidence="8 9" key="1">
    <citation type="journal article" date="2008" name="Int. J. Syst. Evol. Microbiol.">
        <title>Bizionia argentinensis sp. nov., isolated from surface marine water in Antarctica.</title>
        <authorList>
            <person name="Bercovich A."/>
            <person name="Vazquez S.C."/>
            <person name="Yankilevich P."/>
            <person name="Coria S.H."/>
            <person name="Foti M."/>
            <person name="Hernandez E."/>
            <person name="Vidal A."/>
            <person name="Ruberto L."/>
            <person name="Melo C."/>
            <person name="Marenssi S."/>
            <person name="Criscuolo M."/>
            <person name="Memoli M."/>
            <person name="Arguelles M."/>
            <person name="Mac Cormack W.P."/>
        </authorList>
    </citation>
    <scope>NUCLEOTIDE SEQUENCE [LARGE SCALE GENOMIC DNA]</scope>
    <source>
        <strain evidence="8 9">JUB59</strain>
    </source>
</reference>
<evidence type="ECO:0000256" key="1">
    <source>
        <dbReference type="ARBA" id="ARBA00004651"/>
    </source>
</evidence>
<evidence type="ECO:0000256" key="7">
    <source>
        <dbReference type="SAM" id="Phobius"/>
    </source>
</evidence>
<proteinExistence type="inferred from homology"/>
<dbReference type="eggNOG" id="COG2259">
    <property type="taxonomic scope" value="Bacteria"/>
</dbReference>
<comment type="caution">
    <text evidence="8">The sequence shown here is derived from an EMBL/GenBank/DDBJ whole genome shotgun (WGS) entry which is preliminary data.</text>
</comment>
<feature type="transmembrane region" description="Helical" evidence="7">
    <location>
        <begin position="83"/>
        <end position="101"/>
    </location>
</feature>
<gene>
    <name evidence="8" type="ORF">BZARG_2221</name>
</gene>
<comment type="similarity">
    <text evidence="2">Belongs to the DoxX family.</text>
</comment>
<organism evidence="8 9">
    <name type="scientific">Bizionia argentinensis JUB59</name>
    <dbReference type="NCBI Taxonomy" id="1046627"/>
    <lineage>
        <taxon>Bacteria</taxon>
        <taxon>Pseudomonadati</taxon>
        <taxon>Bacteroidota</taxon>
        <taxon>Flavobacteriia</taxon>
        <taxon>Flavobacteriales</taxon>
        <taxon>Flavobacteriaceae</taxon>
        <taxon>Bizionia</taxon>
    </lineage>
</organism>
<dbReference type="GO" id="GO:0005886">
    <property type="term" value="C:plasma membrane"/>
    <property type="evidence" value="ECO:0007669"/>
    <property type="project" value="UniProtKB-SubCell"/>
</dbReference>
<dbReference type="OrthoDB" id="9813193at2"/>
<dbReference type="EMBL" id="AFXZ01000051">
    <property type="protein sequence ID" value="EGV42521.1"/>
    <property type="molecule type" value="Genomic_DNA"/>
</dbReference>
<dbReference type="RefSeq" id="WP_008639006.1">
    <property type="nucleotide sequence ID" value="NZ_AFXZ01000051.1"/>
</dbReference>
<name>G2EGB3_9FLAO</name>
<dbReference type="AlphaFoldDB" id="G2EGB3"/>
<comment type="subcellular location">
    <subcellularLocation>
        <location evidence="1">Cell membrane</location>
        <topology evidence="1">Multi-pass membrane protein</topology>
    </subcellularLocation>
</comment>
<keyword evidence="4 7" id="KW-0812">Transmembrane</keyword>
<protein>
    <submittedName>
        <fullName evidence="8">DoxX family protein</fullName>
    </submittedName>
</protein>
<evidence type="ECO:0000313" key="9">
    <source>
        <dbReference type="Proteomes" id="UP000003730"/>
    </source>
</evidence>
<feature type="transmembrane region" description="Helical" evidence="7">
    <location>
        <begin position="20"/>
        <end position="42"/>
    </location>
</feature>
<evidence type="ECO:0000256" key="5">
    <source>
        <dbReference type="ARBA" id="ARBA00022989"/>
    </source>
</evidence>
<evidence type="ECO:0000256" key="2">
    <source>
        <dbReference type="ARBA" id="ARBA00006679"/>
    </source>
</evidence>
<evidence type="ECO:0000256" key="6">
    <source>
        <dbReference type="ARBA" id="ARBA00023136"/>
    </source>
</evidence>
<dbReference type="InterPro" id="IPR051907">
    <property type="entry name" value="DoxX-like_oxidoreductase"/>
</dbReference>
<dbReference type="PANTHER" id="PTHR33452:SF1">
    <property type="entry name" value="INNER MEMBRANE PROTEIN YPHA-RELATED"/>
    <property type="match status" value="1"/>
</dbReference>
<dbReference type="Proteomes" id="UP000003730">
    <property type="component" value="Unassembled WGS sequence"/>
</dbReference>
<evidence type="ECO:0000256" key="4">
    <source>
        <dbReference type="ARBA" id="ARBA00022692"/>
    </source>
</evidence>
<accession>G2EGB3</accession>
<keyword evidence="5 7" id="KW-1133">Transmembrane helix</keyword>
<keyword evidence="6 7" id="KW-0472">Membrane</keyword>